<dbReference type="InterPro" id="IPR012907">
    <property type="entry name" value="Peptidase_S11_C"/>
</dbReference>
<keyword evidence="6" id="KW-0645">Protease</keyword>
<name>A0A841PP45_9BACL</name>
<evidence type="ECO:0000256" key="17">
    <source>
        <dbReference type="SAM" id="SignalP"/>
    </source>
</evidence>
<evidence type="ECO:0000313" key="19">
    <source>
        <dbReference type="EMBL" id="MBB6450607.1"/>
    </source>
</evidence>
<dbReference type="InterPro" id="IPR037167">
    <property type="entry name" value="Peptidase_S11_C_sf"/>
</dbReference>
<evidence type="ECO:0000256" key="16">
    <source>
        <dbReference type="SAM" id="MobiDB-lite"/>
    </source>
</evidence>
<dbReference type="GO" id="GO:0071555">
    <property type="term" value="P:cell wall organization"/>
    <property type="evidence" value="ECO:0007669"/>
    <property type="project" value="UniProtKB-KW"/>
</dbReference>
<keyword evidence="5 19" id="KW-0121">Carboxypeptidase</keyword>
<sequence>MKNHKSGFKWTSIFIAAVLFVGWTTAPAQGQAPDVEAEGAILIDVESGKILYNDNIDTMLPMASMAKMMTEYLVNEAVEEGELNWDDEVMISQELADLSHNQQLSNVFLREDVPYTVQELYEAMAIYSANAATIALAEAVAGSETAFVERMNEKAAELGIEEYQFVNSTGLNNSDMQGNHPEGTPADGENMMTPRGTAQLAYHLIQEYPEVLDVTGTEQMLFREGDELDEITMRNWNEMLAGSGSPYAYEGVDGIKTGQTAAAGAAFTGTVEQDGTRLLSVVMRTADIEARFNETEKLYDYGFEAYSWEEVISEGEQNEEISELPVPNGKEQEVSIEAGSHLTMPILEDEQDLYTTSVTISEDVLDEDGALSAPLEAGEEIGYIELDYEGEHEKSYLTDNMEKSATVPIIASEDIDRANWFVLSMRGVGDFLSGLWG</sequence>
<evidence type="ECO:0000256" key="15">
    <source>
        <dbReference type="RuleBase" id="RU004016"/>
    </source>
</evidence>
<dbReference type="SUPFAM" id="SSF69189">
    <property type="entry name" value="Penicillin-binding protein associated domain"/>
    <property type="match status" value="1"/>
</dbReference>
<dbReference type="Proteomes" id="UP000568839">
    <property type="component" value="Unassembled WGS sequence"/>
</dbReference>
<organism evidence="19 20">
    <name type="scientific">Geomicrobium halophilum</name>
    <dbReference type="NCBI Taxonomy" id="549000"/>
    <lineage>
        <taxon>Bacteria</taxon>
        <taxon>Bacillati</taxon>
        <taxon>Bacillota</taxon>
        <taxon>Bacilli</taxon>
        <taxon>Bacillales</taxon>
        <taxon>Geomicrobium</taxon>
    </lineage>
</organism>
<dbReference type="Gene3D" id="2.60.410.10">
    <property type="entry name" value="D-Ala-D-Ala carboxypeptidase, C-terminal domain"/>
    <property type="match status" value="1"/>
</dbReference>
<dbReference type="Pfam" id="PF00768">
    <property type="entry name" value="Peptidase_S11"/>
    <property type="match status" value="1"/>
</dbReference>
<proteinExistence type="inferred from homology"/>
<feature type="binding site" evidence="14">
    <location>
        <position position="256"/>
    </location>
    <ligand>
        <name>substrate</name>
    </ligand>
</feature>
<gene>
    <name evidence="19" type="ORF">HNR44_002590</name>
</gene>
<comment type="similarity">
    <text evidence="3 15">Belongs to the peptidase S11 family.</text>
</comment>
<comment type="pathway">
    <text evidence="2">Cell wall biogenesis; peptidoglycan biosynthesis.</text>
</comment>
<dbReference type="SUPFAM" id="SSF56601">
    <property type="entry name" value="beta-lactamase/transpeptidase-like"/>
    <property type="match status" value="1"/>
</dbReference>
<dbReference type="InterPro" id="IPR015956">
    <property type="entry name" value="Peniciliin-bd_prot_C_sf"/>
</dbReference>
<dbReference type="EMBL" id="JACHHJ010000003">
    <property type="protein sequence ID" value="MBB6450607.1"/>
    <property type="molecule type" value="Genomic_DNA"/>
</dbReference>
<dbReference type="GO" id="GO:0008360">
    <property type="term" value="P:regulation of cell shape"/>
    <property type="evidence" value="ECO:0007669"/>
    <property type="project" value="UniProtKB-KW"/>
</dbReference>
<evidence type="ECO:0000256" key="10">
    <source>
        <dbReference type="ARBA" id="ARBA00022984"/>
    </source>
</evidence>
<keyword evidence="20" id="KW-1185">Reference proteome</keyword>
<evidence type="ECO:0000256" key="6">
    <source>
        <dbReference type="ARBA" id="ARBA00022670"/>
    </source>
</evidence>
<feature type="region of interest" description="Disordered" evidence="16">
    <location>
        <begin position="171"/>
        <end position="190"/>
    </location>
</feature>
<evidence type="ECO:0000256" key="7">
    <source>
        <dbReference type="ARBA" id="ARBA00022729"/>
    </source>
</evidence>
<evidence type="ECO:0000256" key="8">
    <source>
        <dbReference type="ARBA" id="ARBA00022801"/>
    </source>
</evidence>
<comment type="caution">
    <text evidence="19">The sequence shown here is derived from an EMBL/GenBank/DDBJ whole genome shotgun (WGS) entry which is preliminary data.</text>
</comment>
<dbReference type="PRINTS" id="PR00725">
    <property type="entry name" value="DADACBPTASE1"/>
</dbReference>
<protein>
    <recommendedName>
        <fullName evidence="4">serine-type D-Ala-D-Ala carboxypeptidase</fullName>
        <ecNumber evidence="4">3.4.16.4</ecNumber>
    </recommendedName>
</protein>
<keyword evidence="11" id="KW-0961">Cell wall biogenesis/degradation</keyword>
<reference evidence="19 20" key="1">
    <citation type="submission" date="2020-08" db="EMBL/GenBank/DDBJ databases">
        <title>Genomic Encyclopedia of Type Strains, Phase IV (KMG-IV): sequencing the most valuable type-strain genomes for metagenomic binning, comparative biology and taxonomic classification.</title>
        <authorList>
            <person name="Goeker M."/>
        </authorList>
    </citation>
    <scope>NUCLEOTIDE SEQUENCE [LARGE SCALE GENOMIC DNA]</scope>
    <source>
        <strain evidence="19 20">DSM 21769</strain>
    </source>
</reference>
<evidence type="ECO:0000256" key="3">
    <source>
        <dbReference type="ARBA" id="ARBA00007164"/>
    </source>
</evidence>
<dbReference type="AlphaFoldDB" id="A0A841PP45"/>
<feature type="active site" description="Proton acceptor" evidence="13">
    <location>
        <position position="67"/>
    </location>
</feature>
<dbReference type="GO" id="GO:0009002">
    <property type="term" value="F:serine-type D-Ala-D-Ala carboxypeptidase activity"/>
    <property type="evidence" value="ECO:0007669"/>
    <property type="project" value="UniProtKB-EC"/>
</dbReference>
<dbReference type="Pfam" id="PF07943">
    <property type="entry name" value="PBP5_C"/>
    <property type="match status" value="1"/>
</dbReference>
<evidence type="ECO:0000256" key="14">
    <source>
        <dbReference type="PIRSR" id="PIRSR618044-2"/>
    </source>
</evidence>
<accession>A0A841PP45</accession>
<evidence type="ECO:0000256" key="2">
    <source>
        <dbReference type="ARBA" id="ARBA00004752"/>
    </source>
</evidence>
<evidence type="ECO:0000256" key="5">
    <source>
        <dbReference type="ARBA" id="ARBA00022645"/>
    </source>
</evidence>
<comment type="function">
    <text evidence="1">Removes C-terminal D-alanyl residues from sugar-peptide cell wall precursors.</text>
</comment>
<evidence type="ECO:0000256" key="11">
    <source>
        <dbReference type="ARBA" id="ARBA00023316"/>
    </source>
</evidence>
<dbReference type="GO" id="GO:0006508">
    <property type="term" value="P:proteolysis"/>
    <property type="evidence" value="ECO:0007669"/>
    <property type="project" value="UniProtKB-KW"/>
</dbReference>
<comment type="catalytic activity">
    <reaction evidence="12">
        <text>Preferential cleavage: (Ac)2-L-Lys-D-Ala-|-D-Ala. Also transpeptidation of peptidyl-alanyl moieties that are N-acyl substituents of D-alanine.</text>
        <dbReference type="EC" id="3.4.16.4"/>
    </reaction>
</comment>
<keyword evidence="9" id="KW-0133">Cell shape</keyword>
<evidence type="ECO:0000256" key="13">
    <source>
        <dbReference type="PIRSR" id="PIRSR618044-1"/>
    </source>
</evidence>
<evidence type="ECO:0000256" key="12">
    <source>
        <dbReference type="ARBA" id="ARBA00034000"/>
    </source>
</evidence>
<evidence type="ECO:0000256" key="4">
    <source>
        <dbReference type="ARBA" id="ARBA00012448"/>
    </source>
</evidence>
<evidence type="ECO:0000313" key="20">
    <source>
        <dbReference type="Proteomes" id="UP000568839"/>
    </source>
</evidence>
<feature type="active site" evidence="13">
    <location>
        <position position="128"/>
    </location>
</feature>
<feature type="domain" description="Peptidase S11 D-Ala-D-Ala carboxypeptidase A C-terminal" evidence="18">
    <location>
        <begin position="306"/>
        <end position="417"/>
    </location>
</feature>
<dbReference type="RefSeq" id="WP_184404660.1">
    <property type="nucleotide sequence ID" value="NZ_JACHHJ010000003.1"/>
</dbReference>
<dbReference type="InterPro" id="IPR012338">
    <property type="entry name" value="Beta-lactam/transpept-like"/>
</dbReference>
<dbReference type="Gene3D" id="3.40.710.10">
    <property type="entry name" value="DD-peptidase/beta-lactamase superfamily"/>
    <property type="match status" value="1"/>
</dbReference>
<dbReference type="EC" id="3.4.16.4" evidence="4"/>
<dbReference type="PANTHER" id="PTHR21581:SF11">
    <property type="entry name" value="D-ALANYL-D-ALANINE CARBOXYPEPTIDASE DACA"/>
    <property type="match status" value="1"/>
</dbReference>
<dbReference type="UniPathway" id="UPA00219"/>
<dbReference type="InterPro" id="IPR001967">
    <property type="entry name" value="Peptidase_S11_N"/>
</dbReference>
<evidence type="ECO:0000256" key="9">
    <source>
        <dbReference type="ARBA" id="ARBA00022960"/>
    </source>
</evidence>
<feature type="chain" id="PRO_5032766395" description="serine-type D-Ala-D-Ala carboxypeptidase" evidence="17">
    <location>
        <begin position="29"/>
        <end position="437"/>
    </location>
</feature>
<feature type="active site" description="Acyl-ester intermediate" evidence="13">
    <location>
        <position position="64"/>
    </location>
</feature>
<dbReference type="PANTHER" id="PTHR21581">
    <property type="entry name" value="D-ALANYL-D-ALANINE CARBOXYPEPTIDASE"/>
    <property type="match status" value="1"/>
</dbReference>
<keyword evidence="8 19" id="KW-0378">Hydrolase</keyword>
<keyword evidence="7 17" id="KW-0732">Signal</keyword>
<dbReference type="InterPro" id="IPR018044">
    <property type="entry name" value="Peptidase_S11"/>
</dbReference>
<dbReference type="GO" id="GO:0009252">
    <property type="term" value="P:peptidoglycan biosynthetic process"/>
    <property type="evidence" value="ECO:0007669"/>
    <property type="project" value="UniProtKB-UniPathway"/>
</dbReference>
<keyword evidence="10" id="KW-0573">Peptidoglycan synthesis</keyword>
<evidence type="ECO:0000256" key="1">
    <source>
        <dbReference type="ARBA" id="ARBA00003217"/>
    </source>
</evidence>
<evidence type="ECO:0000259" key="18">
    <source>
        <dbReference type="SMART" id="SM00936"/>
    </source>
</evidence>
<dbReference type="SMART" id="SM00936">
    <property type="entry name" value="PBP5_C"/>
    <property type="match status" value="1"/>
</dbReference>
<feature type="signal peptide" evidence="17">
    <location>
        <begin position="1"/>
        <end position="28"/>
    </location>
</feature>